<dbReference type="Pfam" id="PF00270">
    <property type="entry name" value="DEAD"/>
    <property type="match status" value="1"/>
</dbReference>
<evidence type="ECO:0000259" key="10">
    <source>
        <dbReference type="PROSITE" id="PS51194"/>
    </source>
</evidence>
<comment type="catalytic activity">
    <reaction evidence="7">
        <text>ATP + H2O = ADP + phosphate + H(+)</text>
        <dbReference type="Rhea" id="RHEA:13065"/>
        <dbReference type="ChEBI" id="CHEBI:15377"/>
        <dbReference type="ChEBI" id="CHEBI:15378"/>
        <dbReference type="ChEBI" id="CHEBI:30616"/>
        <dbReference type="ChEBI" id="CHEBI:43474"/>
        <dbReference type="ChEBI" id="CHEBI:456216"/>
        <dbReference type="EC" id="3.6.4.13"/>
    </reaction>
</comment>
<dbReference type="PANTHER" id="PTHR24031">
    <property type="entry name" value="RNA HELICASE"/>
    <property type="match status" value="1"/>
</dbReference>
<dbReference type="GO" id="GO:0003723">
    <property type="term" value="F:RNA binding"/>
    <property type="evidence" value="ECO:0007669"/>
    <property type="project" value="UniProtKB-UniRule"/>
</dbReference>
<dbReference type="InterPro" id="IPR000629">
    <property type="entry name" value="RNA-helicase_DEAD-box_CS"/>
</dbReference>
<keyword evidence="4 6" id="KW-0067">ATP-binding</keyword>
<dbReference type="KEGG" id="cthr:CTHT_0033080"/>
<dbReference type="CDD" id="cd18787">
    <property type="entry name" value="SF2_C_DEAD"/>
    <property type="match status" value="1"/>
</dbReference>
<dbReference type="EC" id="3.6.4.13" evidence="7"/>
<dbReference type="PROSITE" id="PS51194">
    <property type="entry name" value="HELICASE_CTER"/>
    <property type="match status" value="1"/>
</dbReference>
<keyword evidence="2 6" id="KW-0378">Hydrolase</keyword>
<evidence type="ECO:0000256" key="5">
    <source>
        <dbReference type="ARBA" id="ARBA00022884"/>
    </source>
</evidence>
<sequence>MMKTSLMRQAAVCRAALTSLPGRATFRASPAAALALPRSSATFYRPSTFLIRFYATEQAAPSRESNPEPPTLITRFEDLHTLGVNERLIQSITKGMRYETMTEVQSMTINPALRGKDVVAQAKTGTGKTLAFLVPVIQRIIEAQPELERPSRKRATADDIRAIVISPTRELAEQIGEEARKLARNTGVRVQTAVGGTQKNAMLRKTRAEGCHLLIATPGRLNDLLSDPTSGIAAPRLAALVLDEADRMLEVGFKAELESIVSLLPDRNTVPRQTLLYSATLPKNVVNIARTYINPANFEFVQTVRPDDTPTHERVPQFIVPCRGFENLPATLLELVRRELKASYEDKTKMPLKTIVFLPTTASVVCYASMFRRIAYQDKDLPPIYDIHSKLSQFERSRNSDNFKRAQSAILFSSDVTARGMDFPNVSHVIQVHLPSNRDQYIHRIGRTGRAGKEGQAWLLVSDIEIPAARDMLPGLPIKRFTELSGAVVDVKKAEESELPKEFVDITNAAQKLPYEIISETYRSFLGGALGDTDRQDVVNEINSMAKHTFGLEEPPAISPRLLANLPRGIKGLRLADANEGRFRNSIGNRGGRFGGRNERDAAPRKPRDAWEAMEMAGAQEKRRPTRARATF</sequence>
<dbReference type="InterPro" id="IPR014001">
    <property type="entry name" value="Helicase_ATP-bd"/>
</dbReference>
<feature type="domain" description="Helicase C-terminal" evidence="10">
    <location>
        <begin position="335"/>
        <end position="507"/>
    </location>
</feature>
<dbReference type="PROSITE" id="PS51192">
    <property type="entry name" value="HELICASE_ATP_BIND_1"/>
    <property type="match status" value="1"/>
</dbReference>
<dbReference type="PROSITE" id="PS00039">
    <property type="entry name" value="DEAD_ATP_HELICASE"/>
    <property type="match status" value="1"/>
</dbReference>
<dbReference type="OrthoDB" id="193716at2759"/>
<evidence type="ECO:0000256" key="4">
    <source>
        <dbReference type="ARBA" id="ARBA00022840"/>
    </source>
</evidence>
<dbReference type="eggNOG" id="KOG0342">
    <property type="taxonomic scope" value="Eukaryota"/>
</dbReference>
<feature type="domain" description="Helicase ATP-binding" evidence="9">
    <location>
        <begin position="109"/>
        <end position="299"/>
    </location>
</feature>
<comment type="similarity">
    <text evidence="6">Belongs to the DEAD box helicase family.</text>
</comment>
<evidence type="ECO:0000313" key="11">
    <source>
        <dbReference type="EMBL" id="EGS21450.1"/>
    </source>
</evidence>
<evidence type="ECO:0000259" key="9">
    <source>
        <dbReference type="PROSITE" id="PS51192"/>
    </source>
</evidence>
<dbReference type="InterPro" id="IPR027417">
    <property type="entry name" value="P-loop_NTPase"/>
</dbReference>
<dbReference type="SMART" id="SM00490">
    <property type="entry name" value="HELICc"/>
    <property type="match status" value="1"/>
</dbReference>
<evidence type="ECO:0000256" key="8">
    <source>
        <dbReference type="SAM" id="MobiDB-lite"/>
    </source>
</evidence>
<keyword evidence="3 6" id="KW-0347">Helicase</keyword>
<dbReference type="OMA" id="TQREGCH"/>
<evidence type="ECO:0000256" key="2">
    <source>
        <dbReference type="ARBA" id="ARBA00022801"/>
    </source>
</evidence>
<keyword evidence="12" id="KW-1185">Reference proteome</keyword>
<feature type="compositionally biased region" description="Basic and acidic residues" evidence="8">
    <location>
        <begin position="596"/>
        <end position="611"/>
    </location>
</feature>
<dbReference type="HOGENOM" id="CLU_003041_26_6_1"/>
<organism evidence="12">
    <name type="scientific">Chaetomium thermophilum (strain DSM 1495 / CBS 144.50 / IMI 039719)</name>
    <name type="common">Thermochaetoides thermophila</name>
    <dbReference type="NCBI Taxonomy" id="759272"/>
    <lineage>
        <taxon>Eukaryota</taxon>
        <taxon>Fungi</taxon>
        <taxon>Dikarya</taxon>
        <taxon>Ascomycota</taxon>
        <taxon>Pezizomycotina</taxon>
        <taxon>Sordariomycetes</taxon>
        <taxon>Sordariomycetidae</taxon>
        <taxon>Sordariales</taxon>
        <taxon>Chaetomiaceae</taxon>
        <taxon>Thermochaetoides</taxon>
    </lineage>
</organism>
<proteinExistence type="inferred from homology"/>
<dbReference type="SUPFAM" id="SSF52540">
    <property type="entry name" value="P-loop containing nucleoside triphosphate hydrolases"/>
    <property type="match status" value="2"/>
</dbReference>
<keyword evidence="1 6" id="KW-0547">Nucleotide-binding</keyword>
<dbReference type="CDD" id="cd17964">
    <property type="entry name" value="DEADc_MSS116"/>
    <property type="match status" value="1"/>
</dbReference>
<dbReference type="EMBL" id="GL988041">
    <property type="protein sequence ID" value="EGS21450.1"/>
    <property type="molecule type" value="Genomic_DNA"/>
</dbReference>
<dbReference type="InterPro" id="IPR001650">
    <property type="entry name" value="Helicase_C-like"/>
</dbReference>
<dbReference type="InterPro" id="IPR011545">
    <property type="entry name" value="DEAD/DEAH_box_helicase_dom"/>
</dbReference>
<dbReference type="GO" id="GO:0016787">
    <property type="term" value="F:hydrolase activity"/>
    <property type="evidence" value="ECO:0007669"/>
    <property type="project" value="UniProtKB-KW"/>
</dbReference>
<feature type="region of interest" description="Disordered" evidence="8">
    <location>
        <begin position="584"/>
        <end position="632"/>
    </location>
</feature>
<dbReference type="STRING" id="759272.G0S5I5"/>
<evidence type="ECO:0000256" key="7">
    <source>
        <dbReference type="RuleBase" id="RU365068"/>
    </source>
</evidence>
<dbReference type="Proteomes" id="UP000008066">
    <property type="component" value="Unassembled WGS sequence"/>
</dbReference>
<dbReference type="RefSeq" id="XP_006693746.1">
    <property type="nucleotide sequence ID" value="XM_006693683.1"/>
</dbReference>
<dbReference type="GO" id="GO:0003724">
    <property type="term" value="F:RNA helicase activity"/>
    <property type="evidence" value="ECO:0007669"/>
    <property type="project" value="UniProtKB-EC"/>
</dbReference>
<dbReference type="SMART" id="SM00487">
    <property type="entry name" value="DEXDc"/>
    <property type="match status" value="1"/>
</dbReference>
<reference evidence="11 12" key="1">
    <citation type="journal article" date="2011" name="Cell">
        <title>Insight into structure and assembly of the nuclear pore complex by utilizing the genome of a eukaryotic thermophile.</title>
        <authorList>
            <person name="Amlacher S."/>
            <person name="Sarges P."/>
            <person name="Flemming D."/>
            <person name="van Noort V."/>
            <person name="Kunze R."/>
            <person name="Devos D.P."/>
            <person name="Arumugam M."/>
            <person name="Bork P."/>
            <person name="Hurt E."/>
        </authorList>
    </citation>
    <scope>NUCLEOTIDE SEQUENCE [LARGE SCALE GENOMIC DNA]</scope>
    <source>
        <strain evidence="12">DSM 1495 / CBS 144.50 / IMI 039719</strain>
    </source>
</reference>
<dbReference type="GO" id="GO:0005524">
    <property type="term" value="F:ATP binding"/>
    <property type="evidence" value="ECO:0007669"/>
    <property type="project" value="UniProtKB-UniRule"/>
</dbReference>
<evidence type="ECO:0000256" key="3">
    <source>
        <dbReference type="ARBA" id="ARBA00022806"/>
    </source>
</evidence>
<protein>
    <recommendedName>
        <fullName evidence="7">ATP-dependent RNA helicase</fullName>
        <ecNumber evidence="7">3.6.4.13</ecNumber>
    </recommendedName>
</protein>
<evidence type="ECO:0000313" key="12">
    <source>
        <dbReference type="Proteomes" id="UP000008066"/>
    </source>
</evidence>
<keyword evidence="5 7" id="KW-0694">RNA-binding</keyword>
<dbReference type="GeneID" id="18257346"/>
<evidence type="ECO:0000256" key="1">
    <source>
        <dbReference type="ARBA" id="ARBA00022741"/>
    </source>
</evidence>
<comment type="function">
    <text evidence="7">RNA helicase.</text>
</comment>
<dbReference type="Gene3D" id="3.40.50.300">
    <property type="entry name" value="P-loop containing nucleotide triphosphate hydrolases"/>
    <property type="match status" value="2"/>
</dbReference>
<comment type="domain">
    <text evidence="7">The Q motif is unique to and characteristic of the DEAD box family of RNA helicases and controls ATP binding and hydrolysis.</text>
</comment>
<dbReference type="Pfam" id="PF00271">
    <property type="entry name" value="Helicase_C"/>
    <property type="match status" value="1"/>
</dbReference>
<accession>G0S5I5</accession>
<gene>
    <name evidence="11" type="ORF">CTHT_0033080</name>
</gene>
<name>G0S5I5_CHATD</name>
<dbReference type="AlphaFoldDB" id="G0S5I5"/>
<evidence type="ECO:0000256" key="6">
    <source>
        <dbReference type="RuleBase" id="RU000492"/>
    </source>
</evidence>